<dbReference type="InterPro" id="IPR001245">
    <property type="entry name" value="Ser-Thr/Tyr_kinase_cat_dom"/>
</dbReference>
<organism evidence="6 7">
    <name type="scientific">Rhizophagus irregularis (strain DAOM 197198w)</name>
    <name type="common">Glomus intraradices</name>
    <dbReference type="NCBI Taxonomy" id="1432141"/>
    <lineage>
        <taxon>Eukaryota</taxon>
        <taxon>Fungi</taxon>
        <taxon>Fungi incertae sedis</taxon>
        <taxon>Mucoromycota</taxon>
        <taxon>Glomeromycotina</taxon>
        <taxon>Glomeromycetes</taxon>
        <taxon>Glomerales</taxon>
        <taxon>Glomeraceae</taxon>
        <taxon>Rhizophagus</taxon>
    </lineage>
</organism>
<evidence type="ECO:0000313" key="6">
    <source>
        <dbReference type="EMBL" id="EXX62620.1"/>
    </source>
</evidence>
<reference evidence="6 7" key="1">
    <citation type="submission" date="2014-02" db="EMBL/GenBank/DDBJ databases">
        <title>Single nucleus genome sequencing reveals high similarity among nuclei of an endomycorrhizal fungus.</title>
        <authorList>
            <person name="Lin K."/>
            <person name="Geurts R."/>
            <person name="Zhang Z."/>
            <person name="Limpens E."/>
            <person name="Saunders D.G."/>
            <person name="Mu D."/>
            <person name="Pang E."/>
            <person name="Cao H."/>
            <person name="Cha H."/>
            <person name="Lin T."/>
            <person name="Zhou Q."/>
            <person name="Shang Y."/>
            <person name="Li Y."/>
            <person name="Ivanov S."/>
            <person name="Sharma T."/>
            <person name="Velzen R.V."/>
            <person name="Ruijter N.D."/>
            <person name="Aanen D.K."/>
            <person name="Win J."/>
            <person name="Kamoun S."/>
            <person name="Bisseling T."/>
            <person name="Huang S."/>
        </authorList>
    </citation>
    <scope>NUCLEOTIDE SEQUENCE [LARGE SCALE GENOMIC DNA]</scope>
    <source>
        <strain evidence="7">DAOM197198w</strain>
    </source>
</reference>
<dbReference type="AlphaFoldDB" id="A0A015J762"/>
<dbReference type="OrthoDB" id="544350at2759"/>
<evidence type="ECO:0000256" key="3">
    <source>
        <dbReference type="ARBA" id="ARBA00022777"/>
    </source>
</evidence>
<dbReference type="Pfam" id="PF07714">
    <property type="entry name" value="PK_Tyr_Ser-Thr"/>
    <property type="match status" value="1"/>
</dbReference>
<evidence type="ECO:0000259" key="5">
    <source>
        <dbReference type="PROSITE" id="PS50011"/>
    </source>
</evidence>
<dbReference type="GO" id="GO:0004674">
    <property type="term" value="F:protein serine/threonine kinase activity"/>
    <property type="evidence" value="ECO:0007669"/>
    <property type="project" value="TreeGrafter"/>
</dbReference>
<protein>
    <submittedName>
        <fullName evidence="6">Cdc15p</fullName>
    </submittedName>
</protein>
<proteinExistence type="predicted"/>
<gene>
    <name evidence="6" type="ORF">RirG_160050</name>
</gene>
<dbReference type="PANTHER" id="PTHR44329">
    <property type="entry name" value="SERINE/THREONINE-PROTEIN KINASE TNNI3K-RELATED"/>
    <property type="match status" value="1"/>
</dbReference>
<dbReference type="STRING" id="1432141.A0A015J762"/>
<dbReference type="SUPFAM" id="SSF56112">
    <property type="entry name" value="Protein kinase-like (PK-like)"/>
    <property type="match status" value="1"/>
</dbReference>
<evidence type="ECO:0000256" key="1">
    <source>
        <dbReference type="ARBA" id="ARBA00022679"/>
    </source>
</evidence>
<dbReference type="GO" id="GO:0005524">
    <property type="term" value="F:ATP binding"/>
    <property type="evidence" value="ECO:0007669"/>
    <property type="project" value="UniProtKB-KW"/>
</dbReference>
<dbReference type="InterPro" id="IPR051681">
    <property type="entry name" value="Ser/Thr_Kinases-Pseudokinases"/>
</dbReference>
<accession>A0A015J762</accession>
<keyword evidence="1" id="KW-0808">Transferase</keyword>
<feature type="domain" description="Protein kinase" evidence="5">
    <location>
        <begin position="89"/>
        <end position="381"/>
    </location>
</feature>
<name>A0A015J762_RHIIW</name>
<dbReference type="PANTHER" id="PTHR44329:SF288">
    <property type="entry name" value="MITOGEN-ACTIVATED PROTEIN KINASE KINASE KINASE 20"/>
    <property type="match status" value="1"/>
</dbReference>
<dbReference type="Proteomes" id="UP000022910">
    <property type="component" value="Unassembled WGS sequence"/>
</dbReference>
<sequence>MNYTKLNTKYKFKALVSKDLRDEIEEKGVCSNCKSPNTGEDWCNKCDPGRFLREGKSSGDPELDKLIYESQLQTNNYYHNLEWIPYDRFQDIKPIGKGGYAIVYSATWLDGEPNELHRERTGPITVALKKFKSSLNIMEALTNEVKIHNECNTGSTRLYGITRGPRSKEPIMVLAYAKHGNLRNYLKEKFSTLKWEHKLNILSFVTLNLQVIHGSGCIHKDLHSGNILIGFNDPTFNFGESLNSKLSSLGLNLNDDEFPDTKITDFGLSQFINNSKTSDSTNVCGILPYVAPEILEGEPYTEASDIYSLGIIMTELTTGKPPYGTVPHNDDLTLAICSGLRPRVAKGTPKRYIDLVNQCLDAEPQERPSSIELYRIFENWKLKLEDKKPSKIFDEFSEADKIILESPAEITLHDGAIYISRNMRFPNNLPKSVNSQRVQFEDNNGEYYLI</sequence>
<dbReference type="PROSITE" id="PS50011">
    <property type="entry name" value="PROTEIN_KINASE_DOM"/>
    <property type="match status" value="1"/>
</dbReference>
<dbReference type="EMBL" id="JEMT01024667">
    <property type="protein sequence ID" value="EXX62620.1"/>
    <property type="molecule type" value="Genomic_DNA"/>
</dbReference>
<keyword evidence="4" id="KW-0067">ATP-binding</keyword>
<dbReference type="InterPro" id="IPR011009">
    <property type="entry name" value="Kinase-like_dom_sf"/>
</dbReference>
<comment type="caution">
    <text evidence="6">The sequence shown here is derived from an EMBL/GenBank/DDBJ whole genome shotgun (WGS) entry which is preliminary data.</text>
</comment>
<keyword evidence="2" id="KW-0547">Nucleotide-binding</keyword>
<dbReference type="Gene3D" id="1.10.510.10">
    <property type="entry name" value="Transferase(Phosphotransferase) domain 1"/>
    <property type="match status" value="1"/>
</dbReference>
<keyword evidence="3" id="KW-0418">Kinase</keyword>
<evidence type="ECO:0000256" key="2">
    <source>
        <dbReference type="ARBA" id="ARBA00022741"/>
    </source>
</evidence>
<dbReference type="InterPro" id="IPR000719">
    <property type="entry name" value="Prot_kinase_dom"/>
</dbReference>
<keyword evidence="7" id="KW-1185">Reference proteome</keyword>
<dbReference type="HOGENOM" id="CLU_000288_7_34_1"/>
<evidence type="ECO:0000256" key="4">
    <source>
        <dbReference type="ARBA" id="ARBA00022840"/>
    </source>
</evidence>
<evidence type="ECO:0000313" key="7">
    <source>
        <dbReference type="Proteomes" id="UP000022910"/>
    </source>
</evidence>